<protein>
    <submittedName>
        <fullName evidence="6">HlyD secretion family protein</fullName>
    </submittedName>
</protein>
<feature type="chain" id="PRO_5043144502" evidence="2">
    <location>
        <begin position="29"/>
        <end position="412"/>
    </location>
</feature>
<dbReference type="InterPro" id="IPR051909">
    <property type="entry name" value="MFP_Cation_Efflux"/>
</dbReference>
<dbReference type="InterPro" id="IPR058647">
    <property type="entry name" value="BSH_CzcB-like"/>
</dbReference>
<organism evidence="6 7">
    <name type="scientific">Alteromonas macleodii</name>
    <name type="common">Pseudoalteromonas macleodii</name>
    <dbReference type="NCBI Taxonomy" id="28108"/>
    <lineage>
        <taxon>Bacteria</taxon>
        <taxon>Pseudomonadati</taxon>
        <taxon>Pseudomonadota</taxon>
        <taxon>Gammaproteobacteria</taxon>
        <taxon>Alteromonadales</taxon>
        <taxon>Alteromonadaceae</taxon>
        <taxon>Alteromonas/Salinimonas group</taxon>
        <taxon>Alteromonas</taxon>
    </lineage>
</organism>
<name>A0A1E7DIY6_ALTMA</name>
<dbReference type="GO" id="GO:0015679">
    <property type="term" value="P:plasma membrane copper ion transport"/>
    <property type="evidence" value="ECO:0007669"/>
    <property type="project" value="TreeGrafter"/>
</dbReference>
<sequence>MKLRKLFTLIAFAHIGISLSAISNLAVAESAKEITQEEVEKGPNNGRVLRQGDLAIELAIYETDTPPEFRVYASYAGQRISAEDIEVNVKLTRLGDGIDDIDFYVEGNYLRGDMVIYEPHSFLVSLTANYQGKTYEWSYDNYEGRTKIDDSLAKAMDIKTDFVSSKKLNARLKVYGQLVLPPNAVRNISARYPGEITSVDVILGQAVKKGQTLFTIQSSESLQSYQVKSPIDGLITFQDIGVGEQSGDKKLVAITDTSQLIAELNVYPEDQNKKLLDAPVDIQVPGHDKTISTKIFDSLYAVNGSQAKVYRAIVNNNDGFYSPGQFITAQILFDSFTVERAVKEESLQAFRDFTVVYGKFGDQYEVRMLELGRKAEGWVEVLNGIPSGTEYVTLNSYIIKADIEKSGASHDH</sequence>
<comment type="caution">
    <text evidence="6">The sequence shown here is derived from an EMBL/GenBank/DDBJ whole genome shotgun (WGS) entry which is preliminary data.</text>
</comment>
<dbReference type="RefSeq" id="WP_012516822.1">
    <property type="nucleotide sequence ID" value="NZ_CP012202.1"/>
</dbReference>
<dbReference type="Pfam" id="PF25975">
    <property type="entry name" value="CzcB_C"/>
    <property type="match status" value="1"/>
</dbReference>
<dbReference type="PANTHER" id="PTHR30097">
    <property type="entry name" value="CATION EFFLUX SYSTEM PROTEIN CUSB"/>
    <property type="match status" value="1"/>
</dbReference>
<accession>A0A1E7DIY6</accession>
<dbReference type="PANTHER" id="PTHR30097:SF4">
    <property type="entry name" value="SLR6042 PROTEIN"/>
    <property type="match status" value="1"/>
</dbReference>
<feature type="domain" description="CzcB-like barrel-sandwich hybrid" evidence="4">
    <location>
        <begin position="186"/>
        <end position="255"/>
    </location>
</feature>
<evidence type="ECO:0000259" key="5">
    <source>
        <dbReference type="Pfam" id="PF25975"/>
    </source>
</evidence>
<dbReference type="GO" id="GO:0060003">
    <property type="term" value="P:copper ion export"/>
    <property type="evidence" value="ECO:0007669"/>
    <property type="project" value="TreeGrafter"/>
</dbReference>
<proteinExistence type="predicted"/>
<gene>
    <name evidence="6" type="ORF">BFV95_0273</name>
</gene>
<feature type="signal peptide" evidence="2">
    <location>
        <begin position="1"/>
        <end position="28"/>
    </location>
</feature>
<feature type="domain" description="CzcB-like C-terminal circularly permuted SH3-like" evidence="5">
    <location>
        <begin position="341"/>
        <end position="400"/>
    </location>
</feature>
<dbReference type="GO" id="GO:0030288">
    <property type="term" value="C:outer membrane-bounded periplasmic space"/>
    <property type="evidence" value="ECO:0007669"/>
    <property type="project" value="TreeGrafter"/>
</dbReference>
<dbReference type="SUPFAM" id="SSF111369">
    <property type="entry name" value="HlyD-like secretion proteins"/>
    <property type="match status" value="1"/>
</dbReference>
<evidence type="ECO:0000259" key="3">
    <source>
        <dbReference type="Pfam" id="PF25971"/>
    </source>
</evidence>
<dbReference type="Proteomes" id="UP000095392">
    <property type="component" value="Unassembled WGS sequence"/>
</dbReference>
<keyword evidence="1" id="KW-0813">Transport</keyword>
<dbReference type="EMBL" id="MIPY01000004">
    <property type="protein sequence ID" value="OES37611.1"/>
    <property type="molecule type" value="Genomic_DNA"/>
</dbReference>
<keyword evidence="7" id="KW-1185">Reference proteome</keyword>
<dbReference type="Pfam" id="PF25971">
    <property type="entry name" value="CzcB_N"/>
    <property type="match status" value="1"/>
</dbReference>
<dbReference type="InterPro" id="IPR058646">
    <property type="entry name" value="CzcB_N"/>
</dbReference>
<evidence type="ECO:0000313" key="6">
    <source>
        <dbReference type="EMBL" id="OES37611.1"/>
    </source>
</evidence>
<dbReference type="AlphaFoldDB" id="A0A1E7DIY6"/>
<dbReference type="GO" id="GO:0046914">
    <property type="term" value="F:transition metal ion binding"/>
    <property type="evidence" value="ECO:0007669"/>
    <property type="project" value="TreeGrafter"/>
</dbReference>
<dbReference type="Pfam" id="PF25973">
    <property type="entry name" value="BSH_CzcB"/>
    <property type="match status" value="1"/>
</dbReference>
<evidence type="ECO:0000256" key="2">
    <source>
        <dbReference type="SAM" id="SignalP"/>
    </source>
</evidence>
<keyword evidence="2" id="KW-0732">Signal</keyword>
<feature type="domain" description="CzcB N-terminal" evidence="3">
    <location>
        <begin position="46"/>
        <end position="137"/>
    </location>
</feature>
<evidence type="ECO:0000313" key="7">
    <source>
        <dbReference type="Proteomes" id="UP000095392"/>
    </source>
</evidence>
<reference evidence="6 7" key="1">
    <citation type="submission" date="2016-09" db="EMBL/GenBank/DDBJ databases">
        <title>Draft Genome Sequence of four Alteromonas macleodii strains isolated from copper coupons and grown long-term at elevated copper levels.</title>
        <authorList>
            <person name="Cusick K."/>
            <person name="Dale J."/>
            <person name="Little B."/>
            <person name="Biffinger J."/>
        </authorList>
    </citation>
    <scope>NUCLEOTIDE SEQUENCE [LARGE SCALE GENOMIC DNA]</scope>
    <source>
        <strain evidence="6 7">KCP01</strain>
    </source>
</reference>
<evidence type="ECO:0000256" key="1">
    <source>
        <dbReference type="ARBA" id="ARBA00022448"/>
    </source>
</evidence>
<evidence type="ECO:0000259" key="4">
    <source>
        <dbReference type="Pfam" id="PF25973"/>
    </source>
</evidence>
<dbReference type="Gene3D" id="2.40.50.100">
    <property type="match status" value="1"/>
</dbReference>
<dbReference type="InterPro" id="IPR058649">
    <property type="entry name" value="CzcB_C"/>
</dbReference>